<dbReference type="AlphaFoldDB" id="A0A9P6ZQ45"/>
<dbReference type="InterPro" id="IPR052999">
    <property type="entry name" value="PTS1_Protein"/>
</dbReference>
<proteinExistence type="predicted"/>
<organism evidence="1 2">
    <name type="scientific">Suillus placidus</name>
    <dbReference type="NCBI Taxonomy" id="48579"/>
    <lineage>
        <taxon>Eukaryota</taxon>
        <taxon>Fungi</taxon>
        <taxon>Dikarya</taxon>
        <taxon>Basidiomycota</taxon>
        <taxon>Agaricomycotina</taxon>
        <taxon>Agaricomycetes</taxon>
        <taxon>Agaricomycetidae</taxon>
        <taxon>Boletales</taxon>
        <taxon>Suillineae</taxon>
        <taxon>Suillaceae</taxon>
        <taxon>Suillus</taxon>
    </lineage>
</organism>
<dbReference type="Gene3D" id="1.20.1290.10">
    <property type="entry name" value="AhpD-like"/>
    <property type="match status" value="1"/>
</dbReference>
<accession>A0A9P6ZQ45</accession>
<dbReference type="SUPFAM" id="SSF69118">
    <property type="entry name" value="AhpD-like"/>
    <property type="match status" value="1"/>
</dbReference>
<dbReference type="PANTHER" id="PTHR28180">
    <property type="entry name" value="CONSERVED MITOCHONDRIAL PROTEIN-RELATED"/>
    <property type="match status" value="1"/>
</dbReference>
<protein>
    <submittedName>
        <fullName evidence="1">Uncharacterized protein</fullName>
    </submittedName>
</protein>
<gene>
    <name evidence="1" type="ORF">EV702DRAFT_1127429</name>
</gene>
<dbReference type="InterPro" id="IPR029032">
    <property type="entry name" value="AhpD-like"/>
</dbReference>
<dbReference type="PANTHER" id="PTHR28180:SF2">
    <property type="entry name" value="PEROXISOMAL PROTEIN 2"/>
    <property type="match status" value="1"/>
</dbReference>
<evidence type="ECO:0000313" key="2">
    <source>
        <dbReference type="Proteomes" id="UP000714275"/>
    </source>
</evidence>
<keyword evidence="2" id="KW-1185">Reference proteome</keyword>
<name>A0A9P6ZQ45_9AGAM</name>
<evidence type="ECO:0000313" key="1">
    <source>
        <dbReference type="EMBL" id="KAG1774185.1"/>
    </source>
</evidence>
<sequence length="81" mass="9088">MLRSIYPDLEHFTMTLGYGYVHAFLEVISSKETSFAIISALIANDTLSQVEWQLFGAVRNGATVEEVRGVREITLRIAIKV</sequence>
<reference evidence="1" key="1">
    <citation type="journal article" date="2020" name="New Phytol.">
        <title>Comparative genomics reveals dynamic genome evolution in host specialist ectomycorrhizal fungi.</title>
        <authorList>
            <person name="Lofgren L.A."/>
            <person name="Nguyen N.H."/>
            <person name="Vilgalys R."/>
            <person name="Ruytinx J."/>
            <person name="Liao H.L."/>
            <person name="Branco S."/>
            <person name="Kuo A."/>
            <person name="LaButti K."/>
            <person name="Lipzen A."/>
            <person name="Andreopoulos W."/>
            <person name="Pangilinan J."/>
            <person name="Riley R."/>
            <person name="Hundley H."/>
            <person name="Na H."/>
            <person name="Barry K."/>
            <person name="Grigoriev I.V."/>
            <person name="Stajich J.E."/>
            <person name="Kennedy P.G."/>
        </authorList>
    </citation>
    <scope>NUCLEOTIDE SEQUENCE</scope>
    <source>
        <strain evidence="1">DOB743</strain>
    </source>
</reference>
<dbReference type="OrthoDB" id="5537330at2759"/>
<comment type="caution">
    <text evidence="1">The sequence shown here is derived from an EMBL/GenBank/DDBJ whole genome shotgun (WGS) entry which is preliminary data.</text>
</comment>
<dbReference type="Proteomes" id="UP000714275">
    <property type="component" value="Unassembled WGS sequence"/>
</dbReference>
<dbReference type="EMBL" id="JABBWD010000044">
    <property type="protein sequence ID" value="KAG1774185.1"/>
    <property type="molecule type" value="Genomic_DNA"/>
</dbReference>